<reference evidence="2 3" key="1">
    <citation type="submission" date="2016-03" db="EMBL/GenBank/DDBJ databases">
        <authorList>
            <person name="Ploux O."/>
        </authorList>
    </citation>
    <scope>NUCLEOTIDE SEQUENCE [LARGE SCALE GENOMIC DNA]</scope>
    <source>
        <strain evidence="2 3">R0</strain>
    </source>
</reference>
<dbReference type="AlphaFoldDB" id="A0A150WJP4"/>
<gene>
    <name evidence="2" type="ORF">AZI86_14310</name>
</gene>
<evidence type="ECO:0000259" key="1">
    <source>
        <dbReference type="Pfam" id="PF14394"/>
    </source>
</evidence>
<evidence type="ECO:0000313" key="3">
    <source>
        <dbReference type="Proteomes" id="UP000075320"/>
    </source>
</evidence>
<dbReference type="EMBL" id="LUKE01000003">
    <property type="protein sequence ID" value="KYG63979.1"/>
    <property type="molecule type" value="Genomic_DNA"/>
</dbReference>
<dbReference type="Pfam" id="PF14394">
    <property type="entry name" value="DUF4423"/>
    <property type="match status" value="1"/>
</dbReference>
<feature type="domain" description="DUF4423" evidence="1">
    <location>
        <begin position="45"/>
        <end position="204"/>
    </location>
</feature>
<sequence>MVEDLCEILDIDDESRSEIYVNTFKIHGYNPGAKSSVVRVHGWNLVSLKDFDVISRWEPMAILLVTRLNGYDGSLDFISSRLKLPRFFIQSVLDILHKKGFVIEVGGILKASEKYFEFQSKSSKQSVRKYHRSVVNYARNLMDHAVDERSLERRHIVSGAFTCSKENALRLKIKINDFLKECIEEGATTSPDDVYQLAVQFFPVTTEPRQKDAPGSLAQR</sequence>
<name>A0A150WJP4_BDEBC</name>
<organism evidence="2 3">
    <name type="scientific">Bdellovibrio bacteriovorus</name>
    <dbReference type="NCBI Taxonomy" id="959"/>
    <lineage>
        <taxon>Bacteria</taxon>
        <taxon>Pseudomonadati</taxon>
        <taxon>Bdellovibrionota</taxon>
        <taxon>Bdellovibrionia</taxon>
        <taxon>Bdellovibrionales</taxon>
        <taxon>Pseudobdellovibrionaceae</taxon>
        <taxon>Bdellovibrio</taxon>
    </lineage>
</organism>
<accession>A0A150WJP4</accession>
<protein>
    <recommendedName>
        <fullName evidence="1">DUF4423 domain-containing protein</fullName>
    </recommendedName>
</protein>
<keyword evidence="3" id="KW-1185">Reference proteome</keyword>
<dbReference type="InterPro" id="IPR025537">
    <property type="entry name" value="DUF4423"/>
</dbReference>
<comment type="caution">
    <text evidence="2">The sequence shown here is derived from an EMBL/GenBank/DDBJ whole genome shotgun (WGS) entry which is preliminary data.</text>
</comment>
<evidence type="ECO:0000313" key="2">
    <source>
        <dbReference type="EMBL" id="KYG63979.1"/>
    </source>
</evidence>
<dbReference type="Proteomes" id="UP000075320">
    <property type="component" value="Unassembled WGS sequence"/>
</dbReference>
<proteinExistence type="predicted"/>